<dbReference type="SMART" id="SM00131">
    <property type="entry name" value="KU"/>
    <property type="match status" value="1"/>
</dbReference>
<accession>B4LCU1</accession>
<evidence type="ECO:0000256" key="1">
    <source>
        <dbReference type="SAM" id="SignalP"/>
    </source>
</evidence>
<dbReference type="GO" id="GO:0004867">
    <property type="term" value="F:serine-type endopeptidase inhibitor activity"/>
    <property type="evidence" value="ECO:0007669"/>
    <property type="project" value="InterPro"/>
</dbReference>
<reference evidence="3 4" key="1">
    <citation type="journal article" date="2007" name="Nature">
        <title>Evolution of genes and genomes on the Drosophila phylogeny.</title>
        <authorList>
            <consortium name="Drosophila 12 Genomes Consortium"/>
            <person name="Clark A.G."/>
            <person name="Eisen M.B."/>
            <person name="Smith D.R."/>
            <person name="Bergman C.M."/>
            <person name="Oliver B."/>
            <person name="Markow T.A."/>
            <person name="Kaufman T.C."/>
            <person name="Kellis M."/>
            <person name="Gelbart W."/>
            <person name="Iyer V.N."/>
            <person name="Pollard D.A."/>
            <person name="Sackton T.B."/>
            <person name="Larracuente A.M."/>
            <person name="Singh N.D."/>
            <person name="Abad J.P."/>
            <person name="Abt D.N."/>
            <person name="Adryan B."/>
            <person name="Aguade M."/>
            <person name="Akashi H."/>
            <person name="Anderson W.W."/>
            <person name="Aquadro C.F."/>
            <person name="Ardell D.H."/>
            <person name="Arguello R."/>
            <person name="Artieri C.G."/>
            <person name="Barbash D.A."/>
            <person name="Barker D."/>
            <person name="Barsanti P."/>
            <person name="Batterham P."/>
            <person name="Batzoglou S."/>
            <person name="Begun D."/>
            <person name="Bhutkar A."/>
            <person name="Blanco E."/>
            <person name="Bosak S.A."/>
            <person name="Bradley R.K."/>
            <person name="Brand A.D."/>
            <person name="Brent M.R."/>
            <person name="Brooks A.N."/>
            <person name="Brown R.H."/>
            <person name="Butlin R.K."/>
            <person name="Caggese C."/>
            <person name="Calvi B.R."/>
            <person name="Bernardo de Carvalho A."/>
            <person name="Caspi A."/>
            <person name="Castrezana S."/>
            <person name="Celniker S.E."/>
            <person name="Chang J.L."/>
            <person name="Chapple C."/>
            <person name="Chatterji S."/>
            <person name="Chinwalla A."/>
            <person name="Civetta A."/>
            <person name="Clifton S.W."/>
            <person name="Comeron J.M."/>
            <person name="Costello J.C."/>
            <person name="Coyne J.A."/>
            <person name="Daub J."/>
            <person name="David R.G."/>
            <person name="Delcher A.L."/>
            <person name="Delehaunty K."/>
            <person name="Do C.B."/>
            <person name="Ebling H."/>
            <person name="Edwards K."/>
            <person name="Eickbush T."/>
            <person name="Evans J.D."/>
            <person name="Filipski A."/>
            <person name="Findeiss S."/>
            <person name="Freyhult E."/>
            <person name="Fulton L."/>
            <person name="Fulton R."/>
            <person name="Garcia A.C."/>
            <person name="Gardiner A."/>
            <person name="Garfield D.A."/>
            <person name="Garvin B.E."/>
            <person name="Gibson G."/>
            <person name="Gilbert D."/>
            <person name="Gnerre S."/>
            <person name="Godfrey J."/>
            <person name="Good R."/>
            <person name="Gotea V."/>
            <person name="Gravely B."/>
            <person name="Greenberg A.J."/>
            <person name="Griffiths-Jones S."/>
            <person name="Gross S."/>
            <person name="Guigo R."/>
            <person name="Gustafson E.A."/>
            <person name="Haerty W."/>
            <person name="Hahn M.W."/>
            <person name="Halligan D.L."/>
            <person name="Halpern A.L."/>
            <person name="Halter G.M."/>
            <person name="Han M.V."/>
            <person name="Heger A."/>
            <person name="Hillier L."/>
            <person name="Hinrichs A.S."/>
            <person name="Holmes I."/>
            <person name="Hoskins R.A."/>
            <person name="Hubisz M.J."/>
            <person name="Hultmark D."/>
            <person name="Huntley M.A."/>
            <person name="Jaffe D.B."/>
            <person name="Jagadeeshan S."/>
            <person name="Jeck W.R."/>
            <person name="Johnson J."/>
            <person name="Jones C.D."/>
            <person name="Jordan W.C."/>
            <person name="Karpen G.H."/>
            <person name="Kataoka E."/>
            <person name="Keightley P.D."/>
            <person name="Kheradpour P."/>
            <person name="Kirkness E.F."/>
            <person name="Koerich L.B."/>
            <person name="Kristiansen K."/>
            <person name="Kudrna D."/>
            <person name="Kulathinal R.J."/>
            <person name="Kumar S."/>
            <person name="Kwok R."/>
            <person name="Lander E."/>
            <person name="Langley C.H."/>
            <person name="Lapoint R."/>
            <person name="Lazzaro B.P."/>
            <person name="Lee S.J."/>
            <person name="Levesque L."/>
            <person name="Li R."/>
            <person name="Lin C.F."/>
            <person name="Lin M.F."/>
            <person name="Lindblad-Toh K."/>
            <person name="Llopart A."/>
            <person name="Long M."/>
            <person name="Low L."/>
            <person name="Lozovsky E."/>
            <person name="Lu J."/>
            <person name="Luo M."/>
            <person name="Machado C.A."/>
            <person name="Makalowski W."/>
            <person name="Marzo M."/>
            <person name="Matsuda M."/>
            <person name="Matzkin L."/>
            <person name="McAllister B."/>
            <person name="McBride C.S."/>
            <person name="McKernan B."/>
            <person name="McKernan K."/>
            <person name="Mendez-Lago M."/>
            <person name="Minx P."/>
            <person name="Mollenhauer M.U."/>
            <person name="Montooth K."/>
            <person name="Mount S.M."/>
            <person name="Mu X."/>
            <person name="Myers E."/>
            <person name="Negre B."/>
            <person name="Newfeld S."/>
            <person name="Nielsen R."/>
            <person name="Noor M.A."/>
            <person name="O'Grady P."/>
            <person name="Pachter L."/>
            <person name="Papaceit M."/>
            <person name="Parisi M.J."/>
            <person name="Parisi M."/>
            <person name="Parts L."/>
            <person name="Pedersen J.S."/>
            <person name="Pesole G."/>
            <person name="Phillippy A.M."/>
            <person name="Ponting C.P."/>
            <person name="Pop M."/>
            <person name="Porcelli D."/>
            <person name="Powell J.R."/>
            <person name="Prohaska S."/>
            <person name="Pruitt K."/>
            <person name="Puig M."/>
            <person name="Quesneville H."/>
            <person name="Ram K.R."/>
            <person name="Rand D."/>
            <person name="Rasmussen M.D."/>
            <person name="Reed L.K."/>
            <person name="Reenan R."/>
            <person name="Reily A."/>
            <person name="Remington K.A."/>
            <person name="Rieger T.T."/>
            <person name="Ritchie M.G."/>
            <person name="Robin C."/>
            <person name="Rogers Y.H."/>
            <person name="Rohde C."/>
            <person name="Rozas J."/>
            <person name="Rubenfield M.J."/>
            <person name="Ruiz A."/>
            <person name="Russo S."/>
            <person name="Salzberg S.L."/>
            <person name="Sanchez-Gracia A."/>
            <person name="Saranga D.J."/>
            <person name="Sato H."/>
            <person name="Schaeffer S.W."/>
            <person name="Schatz M.C."/>
            <person name="Schlenke T."/>
            <person name="Schwartz R."/>
            <person name="Segarra C."/>
            <person name="Singh R.S."/>
            <person name="Sirot L."/>
            <person name="Sirota M."/>
            <person name="Sisneros N.B."/>
            <person name="Smith C.D."/>
            <person name="Smith T.F."/>
            <person name="Spieth J."/>
            <person name="Stage D.E."/>
            <person name="Stark A."/>
            <person name="Stephan W."/>
            <person name="Strausberg R.L."/>
            <person name="Strempel S."/>
            <person name="Sturgill D."/>
            <person name="Sutton G."/>
            <person name="Sutton G.G."/>
            <person name="Tao W."/>
            <person name="Teichmann S."/>
            <person name="Tobari Y.N."/>
            <person name="Tomimura Y."/>
            <person name="Tsolas J.M."/>
            <person name="Valente V.L."/>
            <person name="Venter E."/>
            <person name="Venter J.C."/>
            <person name="Vicario S."/>
            <person name="Vieira F.G."/>
            <person name="Vilella A.J."/>
            <person name="Villasante A."/>
            <person name="Walenz B."/>
            <person name="Wang J."/>
            <person name="Wasserman M."/>
            <person name="Watts T."/>
            <person name="Wilson D."/>
            <person name="Wilson R.K."/>
            <person name="Wing R.A."/>
            <person name="Wolfner M.F."/>
            <person name="Wong A."/>
            <person name="Wong G.K."/>
            <person name="Wu C.I."/>
            <person name="Wu G."/>
            <person name="Yamamoto D."/>
            <person name="Yang H.P."/>
            <person name="Yang S.P."/>
            <person name="Yorke J.A."/>
            <person name="Yoshida K."/>
            <person name="Zdobnov E."/>
            <person name="Zhang P."/>
            <person name="Zhang Y."/>
            <person name="Zimin A.V."/>
            <person name="Baldwin J."/>
            <person name="Abdouelleil A."/>
            <person name="Abdulkadir J."/>
            <person name="Abebe A."/>
            <person name="Abera B."/>
            <person name="Abreu J."/>
            <person name="Acer S.C."/>
            <person name="Aftuck L."/>
            <person name="Alexander A."/>
            <person name="An P."/>
            <person name="Anderson E."/>
            <person name="Anderson S."/>
            <person name="Arachi H."/>
            <person name="Azer M."/>
            <person name="Bachantsang P."/>
            <person name="Barry A."/>
            <person name="Bayul T."/>
            <person name="Berlin A."/>
            <person name="Bessette D."/>
            <person name="Bloom T."/>
            <person name="Blye J."/>
            <person name="Boguslavskiy L."/>
            <person name="Bonnet C."/>
            <person name="Boukhgalter B."/>
            <person name="Bourzgui I."/>
            <person name="Brown A."/>
            <person name="Cahill P."/>
            <person name="Channer S."/>
            <person name="Cheshatsang Y."/>
            <person name="Chuda L."/>
            <person name="Citroen M."/>
            <person name="Collymore A."/>
            <person name="Cooke P."/>
            <person name="Costello M."/>
            <person name="D'Aco K."/>
            <person name="Daza R."/>
            <person name="De Haan G."/>
            <person name="DeGray S."/>
            <person name="DeMaso C."/>
            <person name="Dhargay N."/>
            <person name="Dooley K."/>
            <person name="Dooley E."/>
            <person name="Doricent M."/>
            <person name="Dorje P."/>
            <person name="Dorjee K."/>
            <person name="Dupes A."/>
            <person name="Elong R."/>
            <person name="Falk J."/>
            <person name="Farina A."/>
            <person name="Faro S."/>
            <person name="Ferguson D."/>
            <person name="Fisher S."/>
            <person name="Foley C.D."/>
            <person name="Franke A."/>
            <person name="Friedrich D."/>
            <person name="Gadbois L."/>
            <person name="Gearin G."/>
            <person name="Gearin C.R."/>
            <person name="Giannoukos G."/>
            <person name="Goode T."/>
            <person name="Graham J."/>
            <person name="Grandbois E."/>
            <person name="Grewal S."/>
            <person name="Gyaltsen K."/>
            <person name="Hafez N."/>
            <person name="Hagos B."/>
            <person name="Hall J."/>
            <person name="Henson C."/>
            <person name="Hollinger A."/>
            <person name="Honan T."/>
            <person name="Huard M.D."/>
            <person name="Hughes L."/>
            <person name="Hurhula B."/>
            <person name="Husby M.E."/>
            <person name="Kamat A."/>
            <person name="Kanga B."/>
            <person name="Kashin S."/>
            <person name="Khazanovich D."/>
            <person name="Kisner P."/>
            <person name="Lance K."/>
            <person name="Lara M."/>
            <person name="Lee W."/>
            <person name="Lennon N."/>
            <person name="Letendre F."/>
            <person name="LeVine R."/>
            <person name="Lipovsky A."/>
            <person name="Liu X."/>
            <person name="Liu J."/>
            <person name="Liu S."/>
            <person name="Lokyitsang T."/>
            <person name="Lokyitsang Y."/>
            <person name="Lubonja R."/>
            <person name="Lui A."/>
            <person name="MacDonald P."/>
            <person name="Magnisalis V."/>
            <person name="Maru K."/>
            <person name="Matthews C."/>
            <person name="McCusker W."/>
            <person name="McDonough S."/>
            <person name="Mehta T."/>
            <person name="Meldrim J."/>
            <person name="Meneus L."/>
            <person name="Mihai O."/>
            <person name="Mihalev A."/>
            <person name="Mihova T."/>
            <person name="Mittelman R."/>
            <person name="Mlenga V."/>
            <person name="Montmayeur A."/>
            <person name="Mulrain L."/>
            <person name="Navidi A."/>
            <person name="Naylor J."/>
            <person name="Negash T."/>
            <person name="Nguyen T."/>
            <person name="Nguyen N."/>
            <person name="Nicol R."/>
            <person name="Norbu C."/>
            <person name="Norbu N."/>
            <person name="Novod N."/>
            <person name="O'Neill B."/>
            <person name="Osman S."/>
            <person name="Markiewicz E."/>
            <person name="Oyono O.L."/>
            <person name="Patti C."/>
            <person name="Phunkhang P."/>
            <person name="Pierre F."/>
            <person name="Priest M."/>
            <person name="Raghuraman S."/>
            <person name="Rege F."/>
            <person name="Reyes R."/>
            <person name="Rise C."/>
            <person name="Rogov P."/>
            <person name="Ross K."/>
            <person name="Ryan E."/>
            <person name="Settipalli S."/>
            <person name="Shea T."/>
            <person name="Sherpa N."/>
            <person name="Shi L."/>
            <person name="Shih D."/>
            <person name="Sparrow T."/>
            <person name="Spaulding J."/>
            <person name="Stalker J."/>
            <person name="Stange-Thomann N."/>
            <person name="Stavropoulos S."/>
            <person name="Stone C."/>
            <person name="Strader C."/>
            <person name="Tesfaye S."/>
            <person name="Thomson T."/>
            <person name="Thoulutsang Y."/>
            <person name="Thoulutsang D."/>
            <person name="Topham K."/>
            <person name="Topping I."/>
            <person name="Tsamla T."/>
            <person name="Vassiliev H."/>
            <person name="Vo A."/>
            <person name="Wangchuk T."/>
            <person name="Wangdi T."/>
            <person name="Weiand M."/>
            <person name="Wilkinson J."/>
            <person name="Wilson A."/>
            <person name="Yadav S."/>
            <person name="Young G."/>
            <person name="Yu Q."/>
            <person name="Zembek L."/>
            <person name="Zhong D."/>
            <person name="Zimmer A."/>
            <person name="Zwirko Z."/>
            <person name="Jaffe D.B."/>
            <person name="Alvarez P."/>
            <person name="Brockman W."/>
            <person name="Butler J."/>
            <person name="Chin C."/>
            <person name="Gnerre S."/>
            <person name="Grabherr M."/>
            <person name="Kleber M."/>
            <person name="Mauceli E."/>
            <person name="MacCallum I."/>
        </authorList>
    </citation>
    <scope>NUCLEOTIDE SEQUENCE [LARGE SCALE GENOMIC DNA]</scope>
    <source>
        <strain evidence="4">Tucson 15010-1051.87</strain>
    </source>
</reference>
<name>B4LCU1_DROVI</name>
<dbReference type="KEGG" id="dvi:6622730"/>
<dbReference type="OMA" id="NPEMWYY"/>
<dbReference type="CDD" id="cd00109">
    <property type="entry name" value="Kunitz-type"/>
    <property type="match status" value="1"/>
</dbReference>
<dbReference type="InterPro" id="IPR036880">
    <property type="entry name" value="Kunitz_BPTI_sf"/>
</dbReference>
<evidence type="ECO:0000313" key="4">
    <source>
        <dbReference type="Proteomes" id="UP000008792"/>
    </source>
</evidence>
<protein>
    <recommendedName>
        <fullName evidence="2">BPTI/Kunitz inhibitor domain-containing protein</fullName>
    </recommendedName>
</protein>
<dbReference type="AlphaFoldDB" id="B4LCU1"/>
<keyword evidence="4" id="KW-1185">Reference proteome</keyword>
<feature type="signal peptide" evidence="1">
    <location>
        <begin position="1"/>
        <end position="19"/>
    </location>
</feature>
<dbReference type="PROSITE" id="PS50279">
    <property type="entry name" value="BPTI_KUNITZ_2"/>
    <property type="match status" value="1"/>
</dbReference>
<organism evidence="3 4">
    <name type="scientific">Drosophila virilis</name>
    <name type="common">Fruit fly</name>
    <dbReference type="NCBI Taxonomy" id="7244"/>
    <lineage>
        <taxon>Eukaryota</taxon>
        <taxon>Metazoa</taxon>
        <taxon>Ecdysozoa</taxon>
        <taxon>Arthropoda</taxon>
        <taxon>Hexapoda</taxon>
        <taxon>Insecta</taxon>
        <taxon>Pterygota</taxon>
        <taxon>Neoptera</taxon>
        <taxon>Endopterygota</taxon>
        <taxon>Diptera</taxon>
        <taxon>Brachycera</taxon>
        <taxon>Muscomorpha</taxon>
        <taxon>Ephydroidea</taxon>
        <taxon>Drosophilidae</taxon>
        <taxon>Drosophila</taxon>
    </lineage>
</organism>
<feature type="domain" description="BPTI/Kunitz inhibitor" evidence="2">
    <location>
        <begin position="33"/>
        <end position="90"/>
    </location>
</feature>
<dbReference type="InterPro" id="IPR002223">
    <property type="entry name" value="Kunitz_BPTI"/>
</dbReference>
<dbReference type="Pfam" id="PF00014">
    <property type="entry name" value="Kunitz_BPTI"/>
    <property type="match status" value="1"/>
</dbReference>
<sequence length="93" mass="10854">MKFIIILACLVLYVAHSEAQWSTCRGIPNRPICVGRRDEGFVSRPICARNANREMWWYDNLSRTCQRLSYRGCGGNSNRYCTLSDCLRRCRPF</sequence>
<keyword evidence="1" id="KW-0732">Signal</keyword>
<dbReference type="InParanoid" id="B4LCU1"/>
<dbReference type="PhylomeDB" id="B4LCU1"/>
<dbReference type="Gene3D" id="4.10.410.10">
    <property type="entry name" value="Pancreatic trypsin inhibitor Kunitz domain"/>
    <property type="match status" value="1"/>
</dbReference>
<dbReference type="EMBL" id="CH940647">
    <property type="protein sequence ID" value="EDW68802.1"/>
    <property type="molecule type" value="Genomic_DNA"/>
</dbReference>
<dbReference type="Proteomes" id="UP000008792">
    <property type="component" value="Unassembled WGS sequence"/>
</dbReference>
<gene>
    <name evidence="3" type="primary">Dvir\GJ12906</name>
    <name evidence="3" type="ORF">Dvir_GJ12906</name>
</gene>
<dbReference type="SUPFAM" id="SSF57362">
    <property type="entry name" value="BPTI-like"/>
    <property type="match status" value="1"/>
</dbReference>
<dbReference type="HOGENOM" id="CLU_164133_0_1_1"/>
<proteinExistence type="predicted"/>
<dbReference type="eggNOG" id="KOG3017">
    <property type="taxonomic scope" value="Eukaryota"/>
</dbReference>
<feature type="chain" id="PRO_5002815795" description="BPTI/Kunitz inhibitor domain-containing protein" evidence="1">
    <location>
        <begin position="20"/>
        <end position="93"/>
    </location>
</feature>
<dbReference type="OrthoDB" id="4473401at2759"/>
<evidence type="ECO:0000313" key="3">
    <source>
        <dbReference type="EMBL" id="EDW68802.1"/>
    </source>
</evidence>
<evidence type="ECO:0000259" key="2">
    <source>
        <dbReference type="PROSITE" id="PS50279"/>
    </source>
</evidence>